<dbReference type="InterPro" id="IPR043702">
    <property type="entry name" value="Lipid_II_synth_GatD"/>
</dbReference>
<evidence type="ECO:0000259" key="5">
    <source>
        <dbReference type="Pfam" id="PF07685"/>
    </source>
</evidence>
<dbReference type="CDD" id="cd01750">
    <property type="entry name" value="GATase1_CobQ"/>
    <property type="match status" value="1"/>
</dbReference>
<feature type="active site" evidence="4">
    <location>
        <position position="199"/>
    </location>
</feature>
<dbReference type="EC" id="3.5.1.2" evidence="4"/>
<comment type="subunit">
    <text evidence="4">Forms a heterodimer with MurT.</text>
</comment>
<keyword evidence="4" id="KW-0133">Cell shape</keyword>
<dbReference type="EMBL" id="FMYU01000003">
    <property type="protein sequence ID" value="SDC25473.1"/>
    <property type="molecule type" value="Genomic_DNA"/>
</dbReference>
<accession>A0A1G6K3G2</accession>
<keyword evidence="4" id="KW-0573">Peptidoglycan synthesis</keyword>
<dbReference type="RefSeq" id="WP_025392090.1">
    <property type="nucleotide sequence ID" value="NZ_FMYU01000003.1"/>
</dbReference>
<protein>
    <recommendedName>
        <fullName evidence="4">Lipid II isoglutaminyl synthase (glutamine-hydrolyzing) subunit GatD</fullName>
        <ecNumber evidence="4">6.3.5.13</ecNumber>
    </recommendedName>
    <alternativeName>
        <fullName evidence="4">Lipid II isoglutaminyl synthase glutaminase subunit</fullName>
        <ecNumber evidence="4">3.5.1.2</ecNumber>
    </alternativeName>
</protein>
<dbReference type="GO" id="GO:0009252">
    <property type="term" value="P:peptidoglycan biosynthetic process"/>
    <property type="evidence" value="ECO:0007669"/>
    <property type="project" value="UniProtKB-UniRule"/>
</dbReference>
<proteinExistence type="inferred from homology"/>
<comment type="pathway">
    <text evidence="1">Cofactor biosynthesis; adenosylcobalamin biosynthesis.</text>
</comment>
<dbReference type="GO" id="GO:0071555">
    <property type="term" value="P:cell wall organization"/>
    <property type="evidence" value="ECO:0007669"/>
    <property type="project" value="UniProtKB-KW"/>
</dbReference>
<feature type="domain" description="CobB/CobQ-like glutamine amidotransferase" evidence="5">
    <location>
        <begin position="10"/>
        <end position="206"/>
    </location>
</feature>
<comment type="function">
    <text evidence="4">The lipid II isoglutaminyl synthase complex catalyzes the formation of alpha-D-isoglutamine in the cell wall lipid II stem peptide. The GatD subunit catalyzes the hydrolysis of glutamine to glutamate and ammonia. The resulting ammonia molecule is channeled to the active site of MurT.</text>
</comment>
<keyword evidence="4" id="KW-0378">Hydrolase</keyword>
<keyword evidence="4" id="KW-0436">Ligase</keyword>
<dbReference type="PROSITE" id="PS51274">
    <property type="entry name" value="GATASE_COBBQ"/>
    <property type="match status" value="1"/>
</dbReference>
<dbReference type="InterPro" id="IPR011698">
    <property type="entry name" value="GATase_3"/>
</dbReference>
<dbReference type="InterPro" id="IPR033949">
    <property type="entry name" value="CobQ_GATase1"/>
</dbReference>
<organism evidence="6 7">
    <name type="scientific">Desulfurella multipotens</name>
    <dbReference type="NCBI Taxonomy" id="79269"/>
    <lineage>
        <taxon>Bacteria</taxon>
        <taxon>Pseudomonadati</taxon>
        <taxon>Campylobacterota</taxon>
        <taxon>Desulfurellia</taxon>
        <taxon>Desulfurellales</taxon>
        <taxon>Desulfurellaceae</taxon>
        <taxon>Desulfurella</taxon>
    </lineage>
</organism>
<feature type="active site" description="Nucleophile" evidence="4">
    <location>
        <position position="97"/>
    </location>
</feature>
<dbReference type="GO" id="GO:0008360">
    <property type="term" value="P:regulation of cell shape"/>
    <property type="evidence" value="ECO:0007669"/>
    <property type="project" value="UniProtKB-KW"/>
</dbReference>
<comment type="pathway">
    <text evidence="4">Cell wall biogenesis; peptidoglycan biosynthesis.</text>
</comment>
<evidence type="ECO:0000256" key="2">
    <source>
        <dbReference type="ARBA" id="ARBA00022573"/>
    </source>
</evidence>
<keyword evidence="4" id="KW-0961">Cell wall biogenesis/degradation</keyword>
<dbReference type="EC" id="6.3.5.13" evidence="4"/>
<evidence type="ECO:0000313" key="6">
    <source>
        <dbReference type="EMBL" id="SDC25473.1"/>
    </source>
</evidence>
<dbReference type="HAMAP" id="MF_02213">
    <property type="entry name" value="Lipid_II_synth_GatD"/>
    <property type="match status" value="1"/>
</dbReference>
<dbReference type="Proteomes" id="UP000199411">
    <property type="component" value="Unassembled WGS sequence"/>
</dbReference>
<evidence type="ECO:0000256" key="1">
    <source>
        <dbReference type="ARBA" id="ARBA00004953"/>
    </source>
</evidence>
<keyword evidence="2" id="KW-0169">Cobalamin biosynthesis</keyword>
<dbReference type="GO" id="GO:0009236">
    <property type="term" value="P:cobalamin biosynthetic process"/>
    <property type="evidence" value="ECO:0007669"/>
    <property type="project" value="UniProtKB-KW"/>
</dbReference>
<dbReference type="PANTHER" id="PTHR21343">
    <property type="entry name" value="DETHIOBIOTIN SYNTHETASE"/>
    <property type="match status" value="1"/>
</dbReference>
<dbReference type="InterPro" id="IPR029062">
    <property type="entry name" value="Class_I_gatase-like"/>
</dbReference>
<feature type="binding site" evidence="4">
    <location>
        <position position="131"/>
    </location>
    <ligand>
        <name>substrate</name>
    </ligand>
</feature>
<keyword evidence="3 4" id="KW-0315">Glutamine amidotransferase</keyword>
<dbReference type="OrthoDB" id="9808302at2"/>
<dbReference type="UniPathway" id="UPA00219"/>
<comment type="similarity">
    <text evidence="4">Belongs to the CobB/CobQ family. GatD subfamily.</text>
</comment>
<sequence length="251" mass="28399">MNNKELSLDITFLFPNTMSTYGDSGNILALKKRCEWRGVEAFIHYCDIYDSIYPSDIYFWGGGQDIAQEIVSNNFSQQKIDFLNNEVEKSKVFLLICGSYQLMGKYYIDSNGNKIEGLGILDVYTKSSPKRMIGNVVIETNKKLKLGNKKIIGFENHSGQTFLGKGVEPFGYVKIGFGNNGFDKTEGVIYKNVIACYLHGPLLPKNPHLTDYIILKALENKYDSNVTLQKLDDSLELKAFNTLLNRLKIQS</sequence>
<dbReference type="PANTHER" id="PTHR21343:SF9">
    <property type="entry name" value="LIPID II ISOGLUTAMINYL SYNTHASE (GLUTAMINE-HYDROLYZING) SUBUNIT GATD"/>
    <property type="match status" value="1"/>
</dbReference>
<evidence type="ECO:0000313" key="7">
    <source>
        <dbReference type="Proteomes" id="UP000199411"/>
    </source>
</evidence>
<dbReference type="Pfam" id="PF07685">
    <property type="entry name" value="GATase_3"/>
    <property type="match status" value="1"/>
</dbReference>
<dbReference type="GO" id="GO:0004359">
    <property type="term" value="F:glutaminase activity"/>
    <property type="evidence" value="ECO:0007669"/>
    <property type="project" value="UniProtKB-UniRule"/>
</dbReference>
<dbReference type="AlphaFoldDB" id="A0A1G6K3G2"/>
<evidence type="ECO:0000256" key="4">
    <source>
        <dbReference type="HAMAP-Rule" id="MF_02213"/>
    </source>
</evidence>
<name>A0A1G6K3G2_9BACT</name>
<keyword evidence="7" id="KW-1185">Reference proteome</keyword>
<dbReference type="GO" id="GO:0140282">
    <property type="term" value="F:carbon-nitrogen ligase activity on lipid II"/>
    <property type="evidence" value="ECO:0007669"/>
    <property type="project" value="UniProtKB-UniRule"/>
</dbReference>
<comment type="catalytic activity">
    <reaction evidence="4">
        <text>beta-D-GlcNAc-(1-&gt;4)-Mur2Ac(oyl-L-Ala-gamma-D-Glu-L-Lys-D-Ala-D-Ala)-di-trans,octa-cis-undecaprenyl diphosphate + L-glutamine + ATP + H2O = beta-D-GlcNAc-(1-&gt;4)-Mur2Ac(oyl-L-Ala-D-isoglutaminyl-L-Lys-D-Ala-D-Ala)-di-trans,octa-cis-undecaprenyl diphosphate + L-glutamate + ADP + phosphate + H(+)</text>
        <dbReference type="Rhea" id="RHEA:57928"/>
        <dbReference type="ChEBI" id="CHEBI:15377"/>
        <dbReference type="ChEBI" id="CHEBI:15378"/>
        <dbReference type="ChEBI" id="CHEBI:29985"/>
        <dbReference type="ChEBI" id="CHEBI:30616"/>
        <dbReference type="ChEBI" id="CHEBI:43474"/>
        <dbReference type="ChEBI" id="CHEBI:58359"/>
        <dbReference type="ChEBI" id="CHEBI:60033"/>
        <dbReference type="ChEBI" id="CHEBI:62233"/>
        <dbReference type="ChEBI" id="CHEBI:456216"/>
        <dbReference type="EC" id="6.3.5.13"/>
    </reaction>
</comment>
<dbReference type="SUPFAM" id="SSF52317">
    <property type="entry name" value="Class I glutamine amidotransferase-like"/>
    <property type="match status" value="1"/>
</dbReference>
<gene>
    <name evidence="4" type="primary">gatD</name>
    <name evidence="6" type="ORF">SAMN05660835_00550</name>
</gene>
<evidence type="ECO:0000256" key="3">
    <source>
        <dbReference type="ARBA" id="ARBA00022962"/>
    </source>
</evidence>
<reference evidence="7" key="1">
    <citation type="submission" date="2016-10" db="EMBL/GenBank/DDBJ databases">
        <authorList>
            <person name="Varghese N."/>
            <person name="Submissions S."/>
        </authorList>
    </citation>
    <scope>NUCLEOTIDE SEQUENCE [LARGE SCALE GENOMIC DNA]</scope>
    <source>
        <strain evidence="7">DSM 8415</strain>
    </source>
</reference>
<comment type="catalytic activity">
    <reaction evidence="4">
        <text>L-glutamine + H2O = L-glutamate + NH4(+)</text>
        <dbReference type="Rhea" id="RHEA:15889"/>
        <dbReference type="ChEBI" id="CHEBI:15377"/>
        <dbReference type="ChEBI" id="CHEBI:28938"/>
        <dbReference type="ChEBI" id="CHEBI:29985"/>
        <dbReference type="ChEBI" id="CHEBI:58359"/>
        <dbReference type="EC" id="3.5.1.2"/>
    </reaction>
</comment>